<reference evidence="3" key="1">
    <citation type="submission" date="1999-11" db="EMBL/GenBank/DDBJ databases">
        <authorList>
            <person name="Gloeckner G."/>
            <person name="Rosenthal A."/>
            <person name="Valentin K."/>
        </authorList>
    </citation>
    <scope>NUCLEOTIDE SEQUENCE</scope>
    <source>
        <strain evidence="3">RK1</strain>
    </source>
</reference>
<reference evidence="3" key="2">
    <citation type="journal article" date="2000" name="J. Mol. Evol.">
        <title>The structure and gene repertoire of an ancient red algal plastid genome.</title>
        <authorList>
            <person name="Glockner G."/>
            <person name="Rosenthal A."/>
            <person name="Valentin K."/>
        </authorList>
    </citation>
    <scope>NUCLEOTIDE SEQUENCE</scope>
    <source>
        <strain evidence="3">RK1</strain>
    </source>
</reference>
<feature type="transmembrane region" description="Helical" evidence="1">
    <location>
        <begin position="78"/>
        <end position="98"/>
    </location>
</feature>
<dbReference type="GO" id="GO:0016717">
    <property type="term" value="F:oxidoreductase activity, acting on paired donors, with oxidation of a pair of donors resulting in the reduction of molecular oxygen to two molecules of water"/>
    <property type="evidence" value="ECO:0007669"/>
    <property type="project" value="TreeGrafter"/>
</dbReference>
<feature type="transmembrane region" description="Helical" evidence="1">
    <location>
        <begin position="118"/>
        <end position="139"/>
    </location>
</feature>
<dbReference type="InterPro" id="IPR005804">
    <property type="entry name" value="FA_desaturase_dom"/>
</dbReference>
<dbReference type="GeneID" id="800273"/>
<dbReference type="CDD" id="cd03514">
    <property type="entry name" value="CrtR_beta-carotene-hydroxylase"/>
    <property type="match status" value="1"/>
</dbReference>
<organism evidence="3">
    <name type="scientific">Cyanidium caldarium</name>
    <name type="common">Red alga</name>
    <dbReference type="NCBI Taxonomy" id="2771"/>
    <lineage>
        <taxon>Eukaryota</taxon>
        <taxon>Rhodophyta</taxon>
        <taxon>Bangiophyceae</taxon>
        <taxon>Cyanidiales</taxon>
        <taxon>Cyanidiaceae</taxon>
        <taxon>Cyanidium</taxon>
    </lineage>
</organism>
<feature type="transmembrane region" description="Helical" evidence="1">
    <location>
        <begin position="21"/>
        <end position="43"/>
    </location>
</feature>
<feature type="transmembrane region" description="Helical" evidence="1">
    <location>
        <begin position="49"/>
        <end position="66"/>
    </location>
</feature>
<dbReference type="AlphaFoldDB" id="O19891"/>
<dbReference type="PANTHER" id="PTHR19353:SF19">
    <property type="entry name" value="DELTA(5) FATTY ACID DESATURASE C-RELATED"/>
    <property type="match status" value="1"/>
</dbReference>
<gene>
    <name evidence="3" type="primary">desA</name>
</gene>
<geneLocation type="chloroplast" evidence="3"/>
<dbReference type="InterPro" id="IPR012171">
    <property type="entry name" value="Fatty_acid_desaturase"/>
</dbReference>
<accession>O19891</accession>
<proteinExistence type="predicted"/>
<dbReference type="PANTHER" id="PTHR19353">
    <property type="entry name" value="FATTY ACID DESATURASE 2"/>
    <property type="match status" value="1"/>
</dbReference>
<dbReference type="GO" id="GO:0008610">
    <property type="term" value="P:lipid biosynthetic process"/>
    <property type="evidence" value="ECO:0007669"/>
    <property type="project" value="UniProtKB-ARBA"/>
</dbReference>
<evidence type="ECO:0000313" key="3">
    <source>
        <dbReference type="EMBL" id="AAB82698.1"/>
    </source>
</evidence>
<feature type="domain" description="Fatty acid desaturase" evidence="2">
    <location>
        <begin position="49"/>
        <end position="253"/>
    </location>
</feature>
<dbReference type="Pfam" id="PF00487">
    <property type="entry name" value="FA_desaturase"/>
    <property type="match status" value="1"/>
</dbReference>
<sequence>MTPIGLVRSFKTLTSRYLDNLTLVLFLIAMLLITISIFSYFILHLNSSICFLINLLSLHLLGTVIHDSSHKAAHDNKYINYFIGHISAFFLGFSFPVFSRVHMQHHAYVNDANNDPDHFVSTAGPLWLIASRFFYHEVYFFQRKLWRNKELIEWIWARTLLICLLFIAFETNILEYVFKCWFCPALVVGFALGLCFDYLPHYPFKYTDRWHNSCVYPSKFLNLAIFGQNYHLVHHLWPSAPWYFYKEMYTRNRLFLQINQSPQSLAFSFSVKAMSKFLYDLFLGIKI</sequence>
<keyword evidence="1" id="KW-1133">Transmembrane helix</keyword>
<keyword evidence="1" id="KW-0812">Transmembrane</keyword>
<keyword evidence="3" id="KW-0934">Plastid</keyword>
<dbReference type="GO" id="GO:0016020">
    <property type="term" value="C:membrane"/>
    <property type="evidence" value="ECO:0007669"/>
    <property type="project" value="TreeGrafter"/>
</dbReference>
<dbReference type="RefSeq" id="NP_045063.1">
    <property type="nucleotide sequence ID" value="NC_001840.1"/>
</dbReference>
<dbReference type="PIR" id="T11959">
    <property type="entry name" value="T11959"/>
</dbReference>
<keyword evidence="1" id="KW-0472">Membrane</keyword>
<evidence type="ECO:0000259" key="2">
    <source>
        <dbReference type="Pfam" id="PF00487"/>
    </source>
</evidence>
<feature type="transmembrane region" description="Helical" evidence="1">
    <location>
        <begin position="176"/>
        <end position="199"/>
    </location>
</feature>
<keyword evidence="3" id="KW-0150">Chloroplast</keyword>
<evidence type="ECO:0000256" key="1">
    <source>
        <dbReference type="SAM" id="Phobius"/>
    </source>
</evidence>
<protein>
    <recommendedName>
        <fullName evidence="2">Fatty acid desaturase domain-containing protein</fullName>
    </recommendedName>
</protein>
<name>O19891_CYACA</name>
<feature type="transmembrane region" description="Helical" evidence="1">
    <location>
        <begin position="151"/>
        <end position="170"/>
    </location>
</feature>
<dbReference type="EMBL" id="AF022186">
    <property type="protein sequence ID" value="AAB82698.1"/>
    <property type="molecule type" value="Genomic_DNA"/>
</dbReference>